<dbReference type="PANTHER" id="PTHR24252">
    <property type="entry name" value="ACROSIN-RELATED"/>
    <property type="match status" value="1"/>
</dbReference>
<evidence type="ECO:0000313" key="3">
    <source>
        <dbReference type="EnsemblMetazoa" id="XP_030841129"/>
    </source>
</evidence>
<dbReference type="KEGG" id="spu:115923872"/>
<dbReference type="InParanoid" id="A0A7M7SYP6"/>
<organism evidence="3 4">
    <name type="scientific">Strongylocentrotus purpuratus</name>
    <name type="common">Purple sea urchin</name>
    <dbReference type="NCBI Taxonomy" id="7668"/>
    <lineage>
        <taxon>Eukaryota</taxon>
        <taxon>Metazoa</taxon>
        <taxon>Echinodermata</taxon>
        <taxon>Eleutherozoa</taxon>
        <taxon>Echinozoa</taxon>
        <taxon>Echinoidea</taxon>
        <taxon>Euechinoidea</taxon>
        <taxon>Echinacea</taxon>
        <taxon>Camarodonta</taxon>
        <taxon>Echinidea</taxon>
        <taxon>Strongylocentrotidae</taxon>
        <taxon>Strongylocentrotus</taxon>
    </lineage>
</organism>
<dbReference type="AlphaFoldDB" id="A0A7M7SYP6"/>
<dbReference type="EnsemblMetazoa" id="XM_030985269">
    <property type="protein sequence ID" value="XP_030841129"/>
    <property type="gene ID" value="LOC115923872"/>
</dbReference>
<protein>
    <recommendedName>
        <fullName evidence="2">Peptidase S1 domain-containing protein</fullName>
    </recommendedName>
</protein>
<keyword evidence="1" id="KW-1015">Disulfide bond</keyword>
<dbReference type="RefSeq" id="XP_030841129.1">
    <property type="nucleotide sequence ID" value="XM_030985269.1"/>
</dbReference>
<evidence type="ECO:0000259" key="2">
    <source>
        <dbReference type="PROSITE" id="PS50240"/>
    </source>
</evidence>
<dbReference type="SUPFAM" id="SSF50494">
    <property type="entry name" value="Trypsin-like serine proteases"/>
    <property type="match status" value="1"/>
</dbReference>
<dbReference type="InterPro" id="IPR001254">
    <property type="entry name" value="Trypsin_dom"/>
</dbReference>
<dbReference type="OMA" id="MCEANER"/>
<dbReference type="Gene3D" id="2.40.10.10">
    <property type="entry name" value="Trypsin-like serine proteases"/>
    <property type="match status" value="2"/>
</dbReference>
<evidence type="ECO:0000313" key="4">
    <source>
        <dbReference type="Proteomes" id="UP000007110"/>
    </source>
</evidence>
<name>A0A7M7SYP6_STRPU</name>
<dbReference type="GO" id="GO:0006508">
    <property type="term" value="P:proteolysis"/>
    <property type="evidence" value="ECO:0007669"/>
    <property type="project" value="InterPro"/>
</dbReference>
<dbReference type="GeneID" id="115923872"/>
<dbReference type="OrthoDB" id="10059102at2759"/>
<evidence type="ECO:0000256" key="1">
    <source>
        <dbReference type="ARBA" id="ARBA00023157"/>
    </source>
</evidence>
<dbReference type="PANTHER" id="PTHR24252:SF16">
    <property type="entry name" value="TRANSMEMBRANE SERINE PROTEASE 15"/>
    <property type="match status" value="1"/>
</dbReference>
<dbReference type="FunFam" id="2.40.10.10:FF:000478">
    <property type="match status" value="1"/>
</dbReference>
<keyword evidence="4" id="KW-1185">Reference proteome</keyword>
<dbReference type="Proteomes" id="UP000007110">
    <property type="component" value="Unassembled WGS sequence"/>
</dbReference>
<feature type="domain" description="Peptidase S1" evidence="2">
    <location>
        <begin position="1"/>
        <end position="142"/>
    </location>
</feature>
<dbReference type="CDD" id="cd00190">
    <property type="entry name" value="Tryp_SPc"/>
    <property type="match status" value="1"/>
</dbReference>
<dbReference type="PROSITE" id="PS50240">
    <property type="entry name" value="TRYPSIN_DOM"/>
    <property type="match status" value="1"/>
</dbReference>
<proteinExistence type="predicted"/>
<dbReference type="GO" id="GO:0004252">
    <property type="term" value="F:serine-type endopeptidase activity"/>
    <property type="evidence" value="ECO:0007669"/>
    <property type="project" value="InterPro"/>
</dbReference>
<sequence length="142" mass="16101">MNDGSVYSALMGTADIIDVDPNTVQHEEADEIYLHPNYHREHTDWDIALIHLRRPMNLTNYVTTACLPTRDMRDAFYPGIAVTMSGWGTLFQGGRQTQLLREVTVPLVNHTLCQEEYYPFNISDNMICTGPKEGGKDSCQVH</sequence>
<dbReference type="Pfam" id="PF00089">
    <property type="entry name" value="Trypsin"/>
    <property type="match status" value="1"/>
</dbReference>
<reference evidence="3" key="2">
    <citation type="submission" date="2021-01" db="UniProtKB">
        <authorList>
            <consortium name="EnsemblMetazoa"/>
        </authorList>
    </citation>
    <scope>IDENTIFICATION</scope>
</reference>
<dbReference type="InterPro" id="IPR009003">
    <property type="entry name" value="Peptidase_S1_PA"/>
</dbReference>
<reference evidence="4" key="1">
    <citation type="submission" date="2015-02" db="EMBL/GenBank/DDBJ databases">
        <title>Genome sequencing for Strongylocentrotus purpuratus.</title>
        <authorList>
            <person name="Murali S."/>
            <person name="Liu Y."/>
            <person name="Vee V."/>
            <person name="English A."/>
            <person name="Wang M."/>
            <person name="Skinner E."/>
            <person name="Han Y."/>
            <person name="Muzny D.M."/>
            <person name="Worley K.C."/>
            <person name="Gibbs R.A."/>
        </authorList>
    </citation>
    <scope>NUCLEOTIDE SEQUENCE</scope>
</reference>
<dbReference type="InterPro" id="IPR043504">
    <property type="entry name" value="Peptidase_S1_PA_chymotrypsin"/>
</dbReference>
<accession>A0A7M7SYP6</accession>
<dbReference type="SMART" id="SM00020">
    <property type="entry name" value="Tryp_SPc"/>
    <property type="match status" value="1"/>
</dbReference>